<feature type="compositionally biased region" description="Basic and acidic residues" evidence="2">
    <location>
        <begin position="111"/>
        <end position="132"/>
    </location>
</feature>
<dbReference type="GeneID" id="28899537"/>
<feature type="compositionally biased region" description="Low complexity" evidence="2">
    <location>
        <begin position="359"/>
        <end position="369"/>
    </location>
</feature>
<evidence type="ECO:0000313" key="3">
    <source>
        <dbReference type="EMBL" id="KZF21200.1"/>
    </source>
</evidence>
<dbReference type="InterPro" id="IPR043129">
    <property type="entry name" value="ATPase_NBD"/>
</dbReference>
<feature type="region of interest" description="Disordered" evidence="2">
    <location>
        <begin position="409"/>
        <end position="541"/>
    </location>
</feature>
<dbReference type="EMBL" id="KV407461">
    <property type="protein sequence ID" value="KZF21200.1"/>
    <property type="molecule type" value="Genomic_DNA"/>
</dbReference>
<feature type="compositionally biased region" description="Low complexity" evidence="2">
    <location>
        <begin position="493"/>
        <end position="512"/>
    </location>
</feature>
<accession>A0A165FNT0</accession>
<dbReference type="OrthoDB" id="74201at2759"/>
<feature type="compositionally biased region" description="Low complexity" evidence="2">
    <location>
        <begin position="527"/>
        <end position="539"/>
    </location>
</feature>
<feature type="compositionally biased region" description="Basic and acidic residues" evidence="2">
    <location>
        <begin position="452"/>
        <end position="464"/>
    </location>
</feature>
<feature type="region of interest" description="Disordered" evidence="2">
    <location>
        <begin position="322"/>
        <end position="391"/>
    </location>
</feature>
<protein>
    <submittedName>
        <fullName evidence="3">Actin-like ATPase domain-containing protein</fullName>
    </submittedName>
</protein>
<organism evidence="3 4">
    <name type="scientific">Xylona heveae (strain CBS 132557 / TC161)</name>
    <dbReference type="NCBI Taxonomy" id="1328760"/>
    <lineage>
        <taxon>Eukaryota</taxon>
        <taxon>Fungi</taxon>
        <taxon>Dikarya</taxon>
        <taxon>Ascomycota</taxon>
        <taxon>Pezizomycotina</taxon>
        <taxon>Xylonomycetes</taxon>
        <taxon>Xylonales</taxon>
        <taxon>Xylonaceae</taxon>
        <taxon>Xylona</taxon>
    </lineage>
</organism>
<evidence type="ECO:0000256" key="1">
    <source>
        <dbReference type="RuleBase" id="RU000487"/>
    </source>
</evidence>
<dbReference type="RefSeq" id="XP_018186755.1">
    <property type="nucleotide sequence ID" value="XM_018334400.1"/>
</dbReference>
<feature type="compositionally biased region" description="Basic and acidic residues" evidence="2">
    <location>
        <begin position="517"/>
        <end position="526"/>
    </location>
</feature>
<dbReference type="SMART" id="SM00268">
    <property type="entry name" value="ACTIN"/>
    <property type="match status" value="1"/>
</dbReference>
<dbReference type="SUPFAM" id="SSF53067">
    <property type="entry name" value="Actin-like ATPase domain"/>
    <property type="match status" value="2"/>
</dbReference>
<feature type="region of interest" description="Disordered" evidence="2">
    <location>
        <begin position="44"/>
        <end position="157"/>
    </location>
</feature>
<dbReference type="Gene3D" id="3.90.640.60">
    <property type="match status" value="1"/>
</dbReference>
<comment type="similarity">
    <text evidence="1">Belongs to the actin family.</text>
</comment>
<evidence type="ECO:0000256" key="2">
    <source>
        <dbReference type="SAM" id="MobiDB-lite"/>
    </source>
</evidence>
<dbReference type="Pfam" id="PF00022">
    <property type="entry name" value="Actin"/>
    <property type="match status" value="1"/>
</dbReference>
<proteinExistence type="inferred from homology"/>
<feature type="compositionally biased region" description="Basic and acidic residues" evidence="2">
    <location>
        <begin position="409"/>
        <end position="418"/>
    </location>
</feature>
<dbReference type="PANTHER" id="PTHR11937">
    <property type="entry name" value="ACTIN"/>
    <property type="match status" value="1"/>
</dbReference>
<sequence length="758" mass="81420">MPPFKDEHILIIAPGSQTTLAQLGLPESFTPARLRFPTRMFPAETKGQWEPHKVRARKVPKIADLSGSVENGDKKDESNSQQTAAGEAQQMESKDAKPTAGGTEPVAGKIDSQEKPEEPRTEGEDVEMKDADSTPTQDQPKAAPEAETVQPTTEKEEYDIVYGEDPDSDEGAVWPLKEGRVTEWSCLFALLTHIYNTLSPPFHTPILLISQPRWTAQDHENLTQFFFEKFKTPAFAIMDSALAVCYAYGVPSGTVVDVGYEKADVTAVTEFLVHDVGRGIAVSGCGGNALTERLFGLLGSKGFTRDMCEQLKRSNICEVLPSGTALPGSETRRKEEVNPAAQVSTGASESGPGHRDSAGARGDAPRGPGQDTDAGSEPKNGKEEDDTEGVIDVAGIVASGKTSEYIAQKEKERQERAAARKVSAGSGEAPPSKQTKLPNSKRDRNTFMYEQRLSEEELVEEGRNAKRQKTPEPPANDGAVAGSEEKPTTGEVQTEGASSETSTATAQPTEAPLPVPEKQDDAKEVEQQQQIQFSSTPQSGIRRREVEVGKERFMSATGGILERLADAIHRTILAVEDIGKRGELWESMIILGNGSRVKGFKDALLSTLNSKYLISPSSATIFTSELPSNLSTPLATGASTPLPQAPGALSHSGTGSNVNPLLYAATTASNPTLNQSNSVAGVHNVHSSHGQTPTSIKIVKIPEYFPEWKEAGFEEAAFLGAQVAAKVIFVVDQGLSKGFMSRVEYNELGPQGIHETAL</sequence>
<keyword evidence="4" id="KW-1185">Reference proteome</keyword>
<dbReference type="Proteomes" id="UP000076632">
    <property type="component" value="Unassembled WGS sequence"/>
</dbReference>
<name>A0A165FNT0_XYLHT</name>
<gene>
    <name evidence="3" type="ORF">L228DRAFT_262247</name>
</gene>
<dbReference type="STRING" id="1328760.A0A165FNT0"/>
<dbReference type="FunCoup" id="A0A165FNT0">
    <property type="interactions" value="370"/>
</dbReference>
<dbReference type="OMA" id="RYIFEKT"/>
<dbReference type="InterPro" id="IPR004000">
    <property type="entry name" value="Actin"/>
</dbReference>
<dbReference type="Gene3D" id="3.30.420.40">
    <property type="match status" value="2"/>
</dbReference>
<reference evidence="3 4" key="1">
    <citation type="journal article" date="2016" name="Fungal Biol.">
        <title>The genome of Xylona heveae provides a window into fungal endophytism.</title>
        <authorList>
            <person name="Gazis R."/>
            <person name="Kuo A."/>
            <person name="Riley R."/>
            <person name="LaButti K."/>
            <person name="Lipzen A."/>
            <person name="Lin J."/>
            <person name="Amirebrahimi M."/>
            <person name="Hesse C.N."/>
            <person name="Spatafora J.W."/>
            <person name="Henrissat B."/>
            <person name="Hainaut M."/>
            <person name="Grigoriev I.V."/>
            <person name="Hibbett D.S."/>
        </authorList>
    </citation>
    <scope>NUCLEOTIDE SEQUENCE [LARGE SCALE GENOMIC DNA]</scope>
    <source>
        <strain evidence="3 4">TC161</strain>
    </source>
</reference>
<dbReference type="InParanoid" id="A0A165FNT0"/>
<evidence type="ECO:0000313" key="4">
    <source>
        <dbReference type="Proteomes" id="UP000076632"/>
    </source>
</evidence>
<dbReference type="AlphaFoldDB" id="A0A165FNT0"/>